<feature type="transmembrane region" description="Helical" evidence="7">
    <location>
        <begin position="139"/>
        <end position="160"/>
    </location>
</feature>
<dbReference type="InterPro" id="IPR023298">
    <property type="entry name" value="ATPase_P-typ_TM_dom_sf"/>
</dbReference>
<dbReference type="Proteomes" id="UP001321492">
    <property type="component" value="Unassembled WGS sequence"/>
</dbReference>
<keyword evidence="3 7" id="KW-0812">Transmembrane</keyword>
<evidence type="ECO:0000256" key="1">
    <source>
        <dbReference type="ARBA" id="ARBA00004370"/>
    </source>
</evidence>
<dbReference type="SUPFAM" id="SSF81653">
    <property type="entry name" value="Calcium ATPase, transduction domain A"/>
    <property type="match status" value="1"/>
</dbReference>
<dbReference type="NCBIfam" id="TIGR01512">
    <property type="entry name" value="ATPase-IB2_Cd"/>
    <property type="match status" value="1"/>
</dbReference>
<dbReference type="InterPro" id="IPR059000">
    <property type="entry name" value="ATPase_P-type_domA"/>
</dbReference>
<dbReference type="Pfam" id="PF00702">
    <property type="entry name" value="Hydrolase"/>
    <property type="match status" value="1"/>
</dbReference>
<dbReference type="InterPro" id="IPR023214">
    <property type="entry name" value="HAD_sf"/>
</dbReference>
<feature type="transmembrane region" description="Helical" evidence="7">
    <location>
        <begin position="200"/>
        <end position="218"/>
    </location>
</feature>
<keyword evidence="7" id="KW-1003">Cell membrane</keyword>
<comment type="similarity">
    <text evidence="2 7">Belongs to the cation transport ATPase (P-type) (TC 3.A.3) family. Type IB subfamily.</text>
</comment>
<keyword evidence="7" id="KW-0547">Nucleotide-binding</keyword>
<gene>
    <name evidence="9" type="ORF">QNA08_07240</name>
</gene>
<keyword evidence="10" id="KW-1185">Reference proteome</keyword>
<evidence type="ECO:0000313" key="10">
    <source>
        <dbReference type="Proteomes" id="UP001321492"/>
    </source>
</evidence>
<comment type="caution">
    <text evidence="9">The sequence shown here is derived from an EMBL/GenBank/DDBJ whole genome shotgun (WGS) entry which is preliminary data.</text>
</comment>
<dbReference type="CDD" id="cd00371">
    <property type="entry name" value="HMA"/>
    <property type="match status" value="1"/>
</dbReference>
<dbReference type="NCBIfam" id="TIGR01525">
    <property type="entry name" value="ATPase-IB_hvy"/>
    <property type="match status" value="1"/>
</dbReference>
<feature type="transmembrane region" description="Helical" evidence="7">
    <location>
        <begin position="678"/>
        <end position="695"/>
    </location>
</feature>
<evidence type="ECO:0000256" key="7">
    <source>
        <dbReference type="RuleBase" id="RU362081"/>
    </source>
</evidence>
<dbReference type="InterPro" id="IPR018303">
    <property type="entry name" value="ATPase_P-typ_P_site"/>
</dbReference>
<feature type="transmembrane region" description="Helical" evidence="7">
    <location>
        <begin position="701"/>
        <end position="719"/>
    </location>
</feature>
<sequence>MTGCVDLSIFVRRDDDGTAGMDLAVEGITCAACIDDIEGGLKHLPGLLSARLNYTTHRLGVEWRDGSLDPAAIVAALARIGYRAHPFELRRAEAEEARQAQWLLKCLGVSGFAMMNIMLLSVSVWSGNVTDITQETRDFFHWLSALIALPAAGYAGQPFFRSALAAIRRRRLNMDVPISLGVLLALGVSVVETIGHAEHAYFDSAVMLLFFLLCGRYLDHAMRRRTRAVAGNLAALKAEVAHRLDAAGELTLVPVAALAPGDHVQIAPGERVPADGVVTAGTSDIDESLITGETAHRGVRAGETVYAGSLNMGGTLTLRVTAAGQGTLIDEVERLLDKASEARSRYVRLADRAARAYAPVVHATAALTVVGWLAAGASAHTAILTAVAVLIITCPCALALAVPAVQMVASGTLFRAGIFLNSGDAIERLAEVDTVVFDKTGTLTLPEGRIANAADVDPRLLQRAARLALSSRHPLAAAVAREANERSPYEGASEEAGRGVRCLIDGVEARLGSPAFCGAEDMARGLREAADASLIAFAHGDERAVFVVRQSLRPDATPVVRALAARGLDLVILSGDRAEAVAPVAAGLGISRWRASLKPADKIALIEAMKAEGRRVLMVGDGLNDAPALAAAHVSISPISAADITQAQADAVFLGDALAPVAEALAVSRRARALMHQNLWLAVVYNAIAVPIAIAGFVTPLIAALAMSGSSLIVTLNALRARRAGRFDAQARGTAARSARAAAPGLAASEARAADWAPAAGGVDR</sequence>
<comment type="subcellular location">
    <subcellularLocation>
        <location evidence="7">Cell membrane</location>
    </subcellularLocation>
    <subcellularLocation>
        <location evidence="1">Membrane</location>
    </subcellularLocation>
</comment>
<dbReference type="RefSeq" id="WP_283740008.1">
    <property type="nucleotide sequence ID" value="NZ_JASJEV010000003.1"/>
</dbReference>
<proteinExistence type="inferred from homology"/>
<protein>
    <submittedName>
        <fullName evidence="9">Heavy metal translocating P-type ATPase</fullName>
    </submittedName>
</protein>
<dbReference type="Gene3D" id="2.70.150.10">
    <property type="entry name" value="Calcium-transporting ATPase, cytoplasmic transduction domain A"/>
    <property type="match status" value="1"/>
</dbReference>
<dbReference type="Gene3D" id="3.30.70.100">
    <property type="match status" value="1"/>
</dbReference>
<evidence type="ECO:0000256" key="2">
    <source>
        <dbReference type="ARBA" id="ARBA00006024"/>
    </source>
</evidence>
<dbReference type="NCBIfam" id="TIGR01494">
    <property type="entry name" value="ATPase_P-type"/>
    <property type="match status" value="1"/>
</dbReference>
<dbReference type="Pfam" id="PF00122">
    <property type="entry name" value="E1-E2_ATPase"/>
    <property type="match status" value="1"/>
</dbReference>
<feature type="transmembrane region" description="Helical" evidence="7">
    <location>
        <begin position="102"/>
        <end position="127"/>
    </location>
</feature>
<feature type="transmembrane region" description="Helical" evidence="7">
    <location>
        <begin position="356"/>
        <end position="375"/>
    </location>
</feature>
<dbReference type="InterPro" id="IPR001757">
    <property type="entry name" value="P_typ_ATPase"/>
</dbReference>
<dbReference type="PANTHER" id="PTHR46594">
    <property type="entry name" value="P-TYPE CATION-TRANSPORTING ATPASE"/>
    <property type="match status" value="1"/>
</dbReference>
<dbReference type="InterPro" id="IPR036412">
    <property type="entry name" value="HAD-like_sf"/>
</dbReference>
<evidence type="ECO:0000256" key="6">
    <source>
        <dbReference type="ARBA" id="ARBA00023136"/>
    </source>
</evidence>
<dbReference type="InterPro" id="IPR006121">
    <property type="entry name" value="HMA_dom"/>
</dbReference>
<dbReference type="InterPro" id="IPR023299">
    <property type="entry name" value="ATPase_P-typ_cyto_dom_N"/>
</dbReference>
<dbReference type="PANTHER" id="PTHR46594:SF4">
    <property type="entry name" value="P-TYPE CATION-TRANSPORTING ATPASE"/>
    <property type="match status" value="1"/>
</dbReference>
<evidence type="ECO:0000259" key="8">
    <source>
        <dbReference type="PROSITE" id="PS50846"/>
    </source>
</evidence>
<dbReference type="InterPro" id="IPR008250">
    <property type="entry name" value="ATPase_P-typ_transduc_dom_A_sf"/>
</dbReference>
<evidence type="ECO:0000256" key="5">
    <source>
        <dbReference type="ARBA" id="ARBA00022989"/>
    </source>
</evidence>
<dbReference type="SUPFAM" id="SSF56784">
    <property type="entry name" value="HAD-like"/>
    <property type="match status" value="1"/>
</dbReference>
<dbReference type="InterPro" id="IPR036163">
    <property type="entry name" value="HMA_dom_sf"/>
</dbReference>
<keyword evidence="5 7" id="KW-1133">Transmembrane helix</keyword>
<keyword evidence="4 7" id="KW-0479">Metal-binding</keyword>
<reference evidence="9 10" key="1">
    <citation type="submission" date="2023-05" db="EMBL/GenBank/DDBJ databases">
        <title>Chelatococcus sp. nov., a moderately thermophilic bacterium isolated from hot spring microbial mat.</title>
        <authorList>
            <person name="Hu C.-J."/>
            <person name="Li W.-J."/>
        </authorList>
    </citation>
    <scope>NUCLEOTIDE SEQUENCE [LARGE SCALE GENOMIC DNA]</scope>
    <source>
        <strain evidence="9 10">SYSU G07232</strain>
    </source>
</reference>
<name>A0ABT7AF95_9HYPH</name>
<dbReference type="Gene3D" id="3.40.1110.10">
    <property type="entry name" value="Calcium-transporting ATPase, cytoplasmic domain N"/>
    <property type="match status" value="1"/>
</dbReference>
<evidence type="ECO:0000256" key="3">
    <source>
        <dbReference type="ARBA" id="ARBA00022692"/>
    </source>
</evidence>
<feature type="transmembrane region" description="Helical" evidence="7">
    <location>
        <begin position="381"/>
        <end position="405"/>
    </location>
</feature>
<evidence type="ECO:0000313" key="9">
    <source>
        <dbReference type="EMBL" id="MDJ1158026.1"/>
    </source>
</evidence>
<dbReference type="PROSITE" id="PS00154">
    <property type="entry name" value="ATPASE_E1_E2"/>
    <property type="match status" value="1"/>
</dbReference>
<dbReference type="NCBIfam" id="TIGR01511">
    <property type="entry name" value="ATPase-IB1_Cu"/>
    <property type="match status" value="1"/>
</dbReference>
<keyword evidence="7" id="KW-0067">ATP-binding</keyword>
<dbReference type="PROSITE" id="PS50846">
    <property type="entry name" value="HMA_2"/>
    <property type="match status" value="1"/>
</dbReference>
<accession>A0ABT7AF95</accession>
<dbReference type="Gene3D" id="3.40.50.1000">
    <property type="entry name" value="HAD superfamily/HAD-like"/>
    <property type="match status" value="1"/>
</dbReference>
<dbReference type="InterPro" id="IPR027256">
    <property type="entry name" value="P-typ_ATPase_IB"/>
</dbReference>
<feature type="domain" description="HMA" evidence="8">
    <location>
        <begin position="19"/>
        <end position="85"/>
    </location>
</feature>
<feature type="transmembrane region" description="Helical" evidence="7">
    <location>
        <begin position="172"/>
        <end position="194"/>
    </location>
</feature>
<evidence type="ECO:0000256" key="4">
    <source>
        <dbReference type="ARBA" id="ARBA00022723"/>
    </source>
</evidence>
<dbReference type="SUPFAM" id="SSF81665">
    <property type="entry name" value="Calcium ATPase, transmembrane domain M"/>
    <property type="match status" value="1"/>
</dbReference>
<dbReference type="PRINTS" id="PR00119">
    <property type="entry name" value="CATATPASE"/>
</dbReference>
<organism evidence="9 10">
    <name type="scientific">Chelatococcus albus</name>
    <dbReference type="NCBI Taxonomy" id="3047466"/>
    <lineage>
        <taxon>Bacteria</taxon>
        <taxon>Pseudomonadati</taxon>
        <taxon>Pseudomonadota</taxon>
        <taxon>Alphaproteobacteria</taxon>
        <taxon>Hyphomicrobiales</taxon>
        <taxon>Chelatococcaceae</taxon>
        <taxon>Chelatococcus</taxon>
    </lineage>
</organism>
<dbReference type="EMBL" id="JASJEV010000003">
    <property type="protein sequence ID" value="MDJ1158026.1"/>
    <property type="molecule type" value="Genomic_DNA"/>
</dbReference>
<dbReference type="Pfam" id="PF00403">
    <property type="entry name" value="HMA"/>
    <property type="match status" value="1"/>
</dbReference>
<keyword evidence="6 7" id="KW-0472">Membrane</keyword>
<dbReference type="SUPFAM" id="SSF55008">
    <property type="entry name" value="HMA, heavy metal-associated domain"/>
    <property type="match status" value="1"/>
</dbReference>